<evidence type="ECO:0000256" key="6">
    <source>
        <dbReference type="ARBA" id="ARBA00023010"/>
    </source>
</evidence>
<comment type="subunit">
    <text evidence="9">Component of the nuclear pore complex (NPC).</text>
</comment>
<reference evidence="10" key="1">
    <citation type="submission" date="2018-10" db="EMBL/GenBank/DDBJ databases">
        <title>Transcriptome assembly of Aceria tosichella (Wheat curl mite) Type 2.</title>
        <authorList>
            <person name="Scully E.D."/>
            <person name="Geib S.M."/>
            <person name="Palmer N.A."/>
            <person name="Gupta A.K."/>
            <person name="Sarath G."/>
            <person name="Tatineni S."/>
        </authorList>
    </citation>
    <scope>NUCLEOTIDE SEQUENCE</scope>
    <source>
        <strain evidence="10">LincolnNE</strain>
    </source>
</reference>
<keyword evidence="7 9" id="KW-0906">Nuclear pore complex</keyword>
<dbReference type="GO" id="GO:0017056">
    <property type="term" value="F:structural constituent of nuclear pore"/>
    <property type="evidence" value="ECO:0007669"/>
    <property type="project" value="TreeGrafter"/>
</dbReference>
<comment type="similarity">
    <text evidence="2 9">Belongs to the nucleoporin Nup85 family.</text>
</comment>
<keyword evidence="9" id="KW-0472">Membrane</keyword>
<dbReference type="AlphaFoldDB" id="A0A6G1S734"/>
<dbReference type="GO" id="GO:0006406">
    <property type="term" value="P:mRNA export from nucleus"/>
    <property type="evidence" value="ECO:0007669"/>
    <property type="project" value="TreeGrafter"/>
</dbReference>
<dbReference type="PANTHER" id="PTHR13373">
    <property type="entry name" value="FROUNT PROTEIN-RELATED"/>
    <property type="match status" value="1"/>
</dbReference>
<name>A0A6G1S734_9ACAR</name>
<keyword evidence="8 9" id="KW-0539">Nucleus</keyword>
<evidence type="ECO:0000256" key="7">
    <source>
        <dbReference type="ARBA" id="ARBA00023132"/>
    </source>
</evidence>
<comment type="function">
    <text evidence="9">Functions as a component of the nuclear pore complex (NPC).</text>
</comment>
<organism evidence="10">
    <name type="scientific">Aceria tosichella</name>
    <name type="common">wheat curl mite</name>
    <dbReference type="NCBI Taxonomy" id="561515"/>
    <lineage>
        <taxon>Eukaryota</taxon>
        <taxon>Metazoa</taxon>
        <taxon>Ecdysozoa</taxon>
        <taxon>Arthropoda</taxon>
        <taxon>Chelicerata</taxon>
        <taxon>Arachnida</taxon>
        <taxon>Acari</taxon>
        <taxon>Acariformes</taxon>
        <taxon>Trombidiformes</taxon>
        <taxon>Prostigmata</taxon>
        <taxon>Eupodina</taxon>
        <taxon>Eriophyoidea</taxon>
        <taxon>Eriophyidae</taxon>
        <taxon>Eriophyinae</taxon>
        <taxon>Aceriini</taxon>
        <taxon>Aceria</taxon>
    </lineage>
</organism>
<keyword evidence="5 9" id="KW-0653">Protein transport</keyword>
<dbReference type="GO" id="GO:0031965">
    <property type="term" value="C:nuclear membrane"/>
    <property type="evidence" value="ECO:0007669"/>
    <property type="project" value="UniProtKB-UniRule"/>
</dbReference>
<protein>
    <recommendedName>
        <fullName evidence="9">Nuclear pore complex protein Nup85</fullName>
    </recommendedName>
</protein>
<evidence type="ECO:0000256" key="9">
    <source>
        <dbReference type="RuleBase" id="RU365073"/>
    </source>
</evidence>
<evidence type="ECO:0000256" key="2">
    <source>
        <dbReference type="ARBA" id="ARBA00005573"/>
    </source>
</evidence>
<keyword evidence="3 9" id="KW-0813">Transport</keyword>
<sequence length="619" mass="71974">MSKSHIFKSTEIFSEPVQLLVKESHAIFSTIPRNETDFSKINVIAISRRYRSIIHECVDNLTRDLTNDHSSQTKTFKELEVIWNLCEILLLDVSQPGTLIIQLKNWITLHLEELSADAKRIIKSLDNGSYRYNEDTDTEIYWDLLIKLVLRGDTKKAIHLISCHPEFRRNDQMQLVANMLDSMPISNQYIVHEFCNKWSSWSAWCKRELDTGQFKNNTHLLNIVRLLSHDKTVYSEFASDCESWYQLMVAYLMYSDPCIRDTDLSDLCRRMISTFKKNNSLSAEKDPESDFFDEIIISAFEYDLLALIANCCAYLEDNWWFVTHFVDLLHCSDQLSLHNIPESDKLRESFLQDYANALFDEELLWPIGVSYLDKCPISGMYFLEIILSRIPLSIDDEVKANKIISIAKRRGLNNIPKSVCQLMARGWLAKTVRLNNESIRLDKHQHKRSSDKGVPQAVNLSNALYWAVRSGDPTIITYISDQYLYYYCKTGTFPDDSVFDSLRRLPLDNERLAFLAKYYEFRQLLHDSDEDLMDAGNLIRALLSSKIYPKFFCHELLEDAKRLLELRPQLVFQPDNTLDLMRSIEEITKENVAEEDVDLRKNLVKNMARALITPVGPDS</sequence>
<evidence type="ECO:0000256" key="8">
    <source>
        <dbReference type="ARBA" id="ARBA00023242"/>
    </source>
</evidence>
<dbReference type="GO" id="GO:0006606">
    <property type="term" value="P:protein import into nucleus"/>
    <property type="evidence" value="ECO:0007669"/>
    <property type="project" value="TreeGrafter"/>
</dbReference>
<dbReference type="EMBL" id="GGYP01001427">
    <property type="protein sequence ID" value="MDE46198.1"/>
    <property type="molecule type" value="Transcribed_RNA"/>
</dbReference>
<dbReference type="InterPro" id="IPR011502">
    <property type="entry name" value="Nucleoporin_Nup85"/>
</dbReference>
<accession>A0A6G1S734</accession>
<comment type="subcellular location">
    <subcellularLocation>
        <location evidence="1 9">Nucleus</location>
        <location evidence="1 9">Nuclear pore complex</location>
    </subcellularLocation>
</comment>
<dbReference type="Pfam" id="PF07575">
    <property type="entry name" value="Nucleopor_Nup85"/>
    <property type="match status" value="2"/>
</dbReference>
<gene>
    <name evidence="10" type="primary">Nup85</name>
    <name evidence="10" type="ORF">g.16145</name>
</gene>
<evidence type="ECO:0000256" key="3">
    <source>
        <dbReference type="ARBA" id="ARBA00022448"/>
    </source>
</evidence>
<dbReference type="GO" id="GO:0031080">
    <property type="term" value="C:nuclear pore outer ring"/>
    <property type="evidence" value="ECO:0007669"/>
    <property type="project" value="TreeGrafter"/>
</dbReference>
<evidence type="ECO:0000256" key="4">
    <source>
        <dbReference type="ARBA" id="ARBA00022816"/>
    </source>
</evidence>
<dbReference type="PANTHER" id="PTHR13373:SF21">
    <property type="entry name" value="NUCLEAR PORE COMPLEX PROTEIN NUP85"/>
    <property type="match status" value="1"/>
</dbReference>
<keyword evidence="6 9" id="KW-0811">Translocation</keyword>
<evidence type="ECO:0000313" key="10">
    <source>
        <dbReference type="EMBL" id="MDE46198.1"/>
    </source>
</evidence>
<dbReference type="GO" id="GO:0045893">
    <property type="term" value="P:positive regulation of DNA-templated transcription"/>
    <property type="evidence" value="ECO:0007669"/>
    <property type="project" value="TreeGrafter"/>
</dbReference>
<evidence type="ECO:0000256" key="5">
    <source>
        <dbReference type="ARBA" id="ARBA00022927"/>
    </source>
</evidence>
<evidence type="ECO:0000256" key="1">
    <source>
        <dbReference type="ARBA" id="ARBA00004567"/>
    </source>
</evidence>
<proteinExistence type="inferred from homology"/>
<keyword evidence="4 9" id="KW-0509">mRNA transport</keyword>